<dbReference type="OrthoDB" id="3941134at2759"/>
<proteinExistence type="predicted"/>
<evidence type="ECO:0000313" key="3">
    <source>
        <dbReference type="Proteomes" id="UP000285146"/>
    </source>
</evidence>
<organism evidence="2 3">
    <name type="scientific">Cytospora leucostoma</name>
    <dbReference type="NCBI Taxonomy" id="1230097"/>
    <lineage>
        <taxon>Eukaryota</taxon>
        <taxon>Fungi</taxon>
        <taxon>Dikarya</taxon>
        <taxon>Ascomycota</taxon>
        <taxon>Pezizomycotina</taxon>
        <taxon>Sordariomycetes</taxon>
        <taxon>Sordariomycetidae</taxon>
        <taxon>Diaporthales</taxon>
        <taxon>Cytosporaceae</taxon>
        <taxon>Cytospora</taxon>
    </lineage>
</organism>
<feature type="compositionally biased region" description="Polar residues" evidence="1">
    <location>
        <begin position="182"/>
        <end position="197"/>
    </location>
</feature>
<dbReference type="STRING" id="1230097.A0A423X0F4"/>
<feature type="region of interest" description="Disordered" evidence="1">
    <location>
        <begin position="1"/>
        <end position="60"/>
    </location>
</feature>
<feature type="compositionally biased region" description="Low complexity" evidence="1">
    <location>
        <begin position="466"/>
        <end position="481"/>
    </location>
</feature>
<feature type="compositionally biased region" description="Basic and acidic residues" evidence="1">
    <location>
        <begin position="1"/>
        <end position="48"/>
    </location>
</feature>
<protein>
    <submittedName>
        <fullName evidence="2">Uncharacterized protein</fullName>
    </submittedName>
</protein>
<feature type="region of interest" description="Disordered" evidence="1">
    <location>
        <begin position="462"/>
        <end position="481"/>
    </location>
</feature>
<comment type="caution">
    <text evidence="2">The sequence shown here is derived from an EMBL/GenBank/DDBJ whole genome shotgun (WGS) entry which is preliminary data.</text>
</comment>
<dbReference type="EMBL" id="LKEB01000031">
    <property type="protein sequence ID" value="ROW09322.1"/>
    <property type="molecule type" value="Genomic_DNA"/>
</dbReference>
<evidence type="ECO:0000313" key="2">
    <source>
        <dbReference type="EMBL" id="ROW09322.1"/>
    </source>
</evidence>
<sequence length="650" mass="72840">MDLRKKKPKREDLKKSEVKKDLLKKDLEREDPKKAIMTEKKKQEEYKRASLRAPKTAHIPRLLLKKEANLSTLYNLQMRTEQRRQSRMNNRSRHSSFSAPSQHDERPESPITSISEDAKDRLPIPRRPSVNVQESVDPLDVSEKGYGDALTVPDPARGRRRSSIRSARTDDASDFGDFEDAQSVSSAPQSRRPSFNGSPRPPSSQAVRARSLSRTPLQGGRVSTVTPTQQRNTFHDGTRVASQLKFSPDLESVDKLFDVAKLDAEQPATKDYSLDYVDGVIKDNFTSISERKTWWRISRNGTMRMHDSGDDDNYRRITWATSKMREETNKIVRRWMEQGSYPGGQQSFGDAASVKGGAFNWNSRAEPLSMDQVFGKRKSTQILKESSASAPRPLSLQPQPRAYSHSRNLSAGVKSLPPRSPGVGSLLPRSPGVNSLPPPSPLGMPAPPKSPAFGWISSELQRGQNAAKPETTQAPPAAPAAHKWDLSAFDTTPQAPAASTPPMWTLEECFPYLCIPDVKTFYAYTSRRVVEVVLDSILPTPTATYSYRPAPTSTCIQSFYKFDRLERFLETKFPRNFTDVQTTHGSHTYNAPTHTEIITQHGPAIATTKGADSEVIIATTHEPSHSNTAEERELCCAERFRREPRRQAGR</sequence>
<evidence type="ECO:0000256" key="1">
    <source>
        <dbReference type="SAM" id="MobiDB-lite"/>
    </source>
</evidence>
<feature type="compositionally biased region" description="Pro residues" evidence="1">
    <location>
        <begin position="436"/>
        <end position="450"/>
    </location>
</feature>
<reference evidence="2 3" key="1">
    <citation type="submission" date="2015-09" db="EMBL/GenBank/DDBJ databases">
        <title>Host preference determinants of Valsa canker pathogens revealed by comparative genomics.</title>
        <authorList>
            <person name="Yin Z."/>
            <person name="Huang L."/>
        </authorList>
    </citation>
    <scope>NUCLEOTIDE SEQUENCE [LARGE SCALE GENOMIC DNA]</scope>
    <source>
        <strain evidence="2 3">SXYLt</strain>
    </source>
</reference>
<feature type="compositionally biased region" description="Polar residues" evidence="1">
    <location>
        <begin position="212"/>
        <end position="228"/>
    </location>
</feature>
<feature type="compositionally biased region" description="Polar residues" evidence="1">
    <location>
        <begin position="380"/>
        <end position="389"/>
    </location>
</feature>
<gene>
    <name evidence="2" type="ORF">VPNG_05864</name>
</gene>
<dbReference type="InParanoid" id="A0A423X0F4"/>
<dbReference type="Proteomes" id="UP000285146">
    <property type="component" value="Unassembled WGS sequence"/>
</dbReference>
<keyword evidence="3" id="KW-1185">Reference proteome</keyword>
<accession>A0A423X0F4</accession>
<dbReference type="AlphaFoldDB" id="A0A423X0F4"/>
<feature type="region of interest" description="Disordered" evidence="1">
    <location>
        <begin position="81"/>
        <end position="228"/>
    </location>
</feature>
<feature type="region of interest" description="Disordered" evidence="1">
    <location>
        <begin position="370"/>
        <end position="454"/>
    </location>
</feature>
<name>A0A423X0F4_9PEZI</name>